<evidence type="ECO:0000313" key="2">
    <source>
        <dbReference type="Proteomes" id="UP000265955"/>
    </source>
</evidence>
<evidence type="ECO:0000313" key="1">
    <source>
        <dbReference type="EMBL" id="RJF92029.1"/>
    </source>
</evidence>
<keyword evidence="2" id="KW-1185">Reference proteome</keyword>
<accession>A0A3A3FY67</accession>
<proteinExistence type="predicted"/>
<gene>
    <name evidence="1" type="ORF">D3871_25565</name>
</gene>
<dbReference type="AlphaFoldDB" id="A0A3A3FY67"/>
<dbReference type="EMBL" id="QYUO01000003">
    <property type="protein sequence ID" value="RJF92029.1"/>
    <property type="molecule type" value="Genomic_DNA"/>
</dbReference>
<dbReference type="Proteomes" id="UP000265955">
    <property type="component" value="Unassembled WGS sequence"/>
</dbReference>
<name>A0A3A3FY67_9BURK</name>
<comment type="caution">
    <text evidence="1">The sequence shown here is derived from an EMBL/GenBank/DDBJ whole genome shotgun (WGS) entry which is preliminary data.</text>
</comment>
<evidence type="ECO:0008006" key="3">
    <source>
        <dbReference type="Google" id="ProtNLM"/>
    </source>
</evidence>
<protein>
    <recommendedName>
        <fullName evidence="3">DDE superfamily endonuclease</fullName>
    </recommendedName>
</protein>
<reference evidence="2" key="1">
    <citation type="submission" date="2018-09" db="EMBL/GenBank/DDBJ databases">
        <authorList>
            <person name="Zhu H."/>
        </authorList>
    </citation>
    <scope>NUCLEOTIDE SEQUENCE [LARGE SCALE GENOMIC DNA]</scope>
    <source>
        <strain evidence="2">K1R23-30</strain>
    </source>
</reference>
<organism evidence="1 2">
    <name type="scientific">Noviherbaspirillum saxi</name>
    <dbReference type="NCBI Taxonomy" id="2320863"/>
    <lineage>
        <taxon>Bacteria</taxon>
        <taxon>Pseudomonadati</taxon>
        <taxon>Pseudomonadota</taxon>
        <taxon>Betaproteobacteria</taxon>
        <taxon>Burkholderiales</taxon>
        <taxon>Oxalobacteraceae</taxon>
        <taxon>Noviherbaspirillum</taxon>
    </lineage>
</organism>
<sequence length="78" mass="9013">MQKYNVDLLPIGSPVLNPAQQVWQPLRDRRLANRCYDSYAQIVDACCRGWNQFTHIPGAIRSLCTRRWTSLTSEFKTG</sequence>